<feature type="transmembrane region" description="Helical" evidence="1">
    <location>
        <begin position="90"/>
        <end position="107"/>
    </location>
</feature>
<reference evidence="2 3" key="1">
    <citation type="submission" date="2021-04" db="EMBL/GenBank/DDBJ databases">
        <title>Draft genome sequence of Paenibacillus cisolokensis, LC2-13A.</title>
        <authorList>
            <person name="Uke A."/>
            <person name="Chhe C."/>
            <person name="Baramee S."/>
            <person name="Kosugi A."/>
        </authorList>
    </citation>
    <scope>NUCLEOTIDE SEQUENCE [LARGE SCALE GENOMIC DNA]</scope>
    <source>
        <strain evidence="2 3">LC2-13A</strain>
    </source>
</reference>
<accession>A0ABQ4NEG7</accession>
<sequence length="289" mass="32042">MKVQNVGGLKTVIQYFEREKGLALTGLLGFLLAGICGVWVLLFGGQIAPYGDVSRAFSFNAALGIFLLTTAAILPFSGLEAKSRTFFRRVYIMLALYSYFAETVQHFRGMDPRFNPDGTAFDSMVGIIFGFVALLLVLFYLFLAFSYFRSKAYRLRPELVLGIRYAMIAVMLSFAGGIWLSFNQGRFFGEEGNIIWFHGLGFHALQWVPLVAWLTERGAVVPALRRRLIHIAGIAYSLGLTAIGAQTLLGQSLFQWTVLPIVAACCFLTALVPAAVALRRQNRSIAVER</sequence>
<evidence type="ECO:0000313" key="3">
    <source>
        <dbReference type="Proteomes" id="UP000680304"/>
    </source>
</evidence>
<dbReference type="Proteomes" id="UP000680304">
    <property type="component" value="Unassembled WGS sequence"/>
</dbReference>
<keyword evidence="1" id="KW-0472">Membrane</keyword>
<feature type="transmembrane region" description="Helical" evidence="1">
    <location>
        <begin position="56"/>
        <end position="78"/>
    </location>
</feature>
<organism evidence="2 3">
    <name type="scientific">Paenibacillus cisolokensis</name>
    <dbReference type="NCBI Taxonomy" id="1658519"/>
    <lineage>
        <taxon>Bacteria</taxon>
        <taxon>Bacillati</taxon>
        <taxon>Bacillota</taxon>
        <taxon>Bacilli</taxon>
        <taxon>Bacillales</taxon>
        <taxon>Paenibacillaceae</taxon>
        <taxon>Paenibacillus</taxon>
    </lineage>
</organism>
<evidence type="ECO:0000313" key="2">
    <source>
        <dbReference type="EMBL" id="GIQ66580.1"/>
    </source>
</evidence>
<name>A0ABQ4NEG7_9BACL</name>
<dbReference type="EMBL" id="BOVJ01000193">
    <property type="protein sequence ID" value="GIQ66580.1"/>
    <property type="molecule type" value="Genomic_DNA"/>
</dbReference>
<keyword evidence="3" id="KW-1185">Reference proteome</keyword>
<comment type="caution">
    <text evidence="2">The sequence shown here is derived from an EMBL/GenBank/DDBJ whole genome shotgun (WGS) entry which is preliminary data.</text>
</comment>
<evidence type="ECO:0000256" key="1">
    <source>
        <dbReference type="SAM" id="Phobius"/>
    </source>
</evidence>
<keyword evidence="1" id="KW-1133">Transmembrane helix</keyword>
<keyword evidence="1" id="KW-0812">Transmembrane</keyword>
<proteinExistence type="predicted"/>
<protein>
    <recommendedName>
        <fullName evidence="4">Beta-carotene 15,15'-monooxygenase</fullName>
    </recommendedName>
</protein>
<feature type="transmembrane region" description="Helical" evidence="1">
    <location>
        <begin position="194"/>
        <end position="215"/>
    </location>
</feature>
<feature type="transmembrane region" description="Helical" evidence="1">
    <location>
        <begin position="227"/>
        <end position="248"/>
    </location>
</feature>
<dbReference type="RefSeq" id="WP_213531155.1">
    <property type="nucleotide sequence ID" value="NZ_BOVJ01000193.1"/>
</dbReference>
<feature type="transmembrane region" description="Helical" evidence="1">
    <location>
        <begin position="127"/>
        <end position="148"/>
    </location>
</feature>
<feature type="transmembrane region" description="Helical" evidence="1">
    <location>
        <begin position="21"/>
        <end position="44"/>
    </location>
</feature>
<evidence type="ECO:0008006" key="4">
    <source>
        <dbReference type="Google" id="ProtNLM"/>
    </source>
</evidence>
<feature type="transmembrane region" description="Helical" evidence="1">
    <location>
        <begin position="160"/>
        <end position="182"/>
    </location>
</feature>
<feature type="transmembrane region" description="Helical" evidence="1">
    <location>
        <begin position="254"/>
        <end position="278"/>
    </location>
</feature>
<gene>
    <name evidence="2" type="ORF">PACILC2_51480</name>
</gene>